<dbReference type="SUPFAM" id="SSF55136">
    <property type="entry name" value="Probable bacterial effector-binding domain"/>
    <property type="match status" value="1"/>
</dbReference>
<feature type="domain" description="AraC effector-binding" evidence="4">
    <location>
        <begin position="1"/>
        <end position="153"/>
    </location>
</feature>
<dbReference type="InterPro" id="IPR050908">
    <property type="entry name" value="SmbC-like"/>
</dbReference>
<protein>
    <recommendedName>
        <fullName evidence="3">DNA gyrase inhibitor</fullName>
    </recommendedName>
</protein>
<comment type="function">
    <text evidence="3">Inhibits the supercoiling activity of DNA gyrase. Acts by inhibiting DNA gyrase at an early step, prior to (or at the step of) binding of DNA by the gyrase. It protects cells against toxins that target DNA gyrase, by inhibiting activity of these toxins and reducing the formation of lethal double-strand breaks in the cell.</text>
</comment>
<sequence length="157" mass="17929">MHYSIEHVHARTVAGFHLVGPWEETVKQGFEQLMMWVDTQSIPAKEWVAVYFDNPDEVPPEKLRCNTVVTVADNFTLPPNSEGVILTHIDGGEYAVASARVLEHDFSTPWLQFFDVLLKDNAYHIDGKPCFEIYLNDGNQDGYWDIQMYVAVARNVV</sequence>
<dbReference type="Gene3D" id="3.20.80.10">
    <property type="entry name" value="Regulatory factor, effector binding domain"/>
    <property type="match status" value="1"/>
</dbReference>
<dbReference type="InterPro" id="IPR024911">
    <property type="entry name" value="SmbC"/>
</dbReference>
<comment type="caution">
    <text evidence="5">The sequence shown here is derived from an EMBL/GenBank/DDBJ whole genome shotgun (WGS) entry which is preliminary data.</text>
</comment>
<dbReference type="RefSeq" id="WP_149462339.1">
    <property type="nucleotide sequence ID" value="NZ_CALSBS010000005.1"/>
</dbReference>
<reference evidence="5" key="1">
    <citation type="submission" date="2022-05" db="EMBL/GenBank/DDBJ databases">
        <authorList>
            <person name="Blom J."/>
        </authorList>
    </citation>
    <scope>NUCLEOTIDE SEQUENCE</scope>
    <source>
        <strain evidence="5">Type strain: CPO20170097</strain>
    </source>
</reference>
<evidence type="ECO:0000259" key="4">
    <source>
        <dbReference type="SMART" id="SM00871"/>
    </source>
</evidence>
<proteinExistence type="inferred from homology"/>
<comment type="subunit">
    <text evidence="3">Interacts with DNA gyrase.</text>
</comment>
<evidence type="ECO:0000256" key="2">
    <source>
        <dbReference type="ARBA" id="ARBA00023016"/>
    </source>
</evidence>
<organism evidence="5 6">
    <name type="scientific">Pseudocitrobacter vendiensis</name>
    <dbReference type="NCBI Taxonomy" id="2488306"/>
    <lineage>
        <taxon>Bacteria</taxon>
        <taxon>Pseudomonadati</taxon>
        <taxon>Pseudomonadota</taxon>
        <taxon>Gammaproteobacteria</taxon>
        <taxon>Enterobacterales</taxon>
        <taxon>Enterobacteriaceae</taxon>
        <taxon>Pseudocitrobacter</taxon>
    </lineage>
</organism>
<evidence type="ECO:0000256" key="1">
    <source>
        <dbReference type="ARBA" id="ARBA00022490"/>
    </source>
</evidence>
<dbReference type="HAMAP" id="MF_01896">
    <property type="entry name" value="DNA_gyrase_inhibitor"/>
    <property type="match status" value="1"/>
</dbReference>
<dbReference type="SMART" id="SM00871">
    <property type="entry name" value="AraC_E_bind"/>
    <property type="match status" value="1"/>
</dbReference>
<dbReference type="PANTHER" id="PTHR40055">
    <property type="entry name" value="TRANSCRIPTIONAL REGULATOR YGIV-RELATED"/>
    <property type="match status" value="1"/>
</dbReference>
<keyword evidence="6" id="KW-1185">Reference proteome</keyword>
<dbReference type="PANTHER" id="PTHR40055:SF2">
    <property type="entry name" value="DNA GYRASE INHIBITOR"/>
    <property type="match status" value="1"/>
</dbReference>
<gene>
    <name evidence="3" type="primary">sbmC</name>
    <name evidence="5" type="ORF">FBBNIHIM_07775</name>
</gene>
<dbReference type="Pfam" id="PF06445">
    <property type="entry name" value="GyrI-like"/>
    <property type="match status" value="1"/>
</dbReference>
<accession>A0ABM9F7D2</accession>
<dbReference type="NCBIfam" id="NF007451">
    <property type="entry name" value="PRK10016.1"/>
    <property type="match status" value="1"/>
</dbReference>
<dbReference type="InterPro" id="IPR029442">
    <property type="entry name" value="GyrI-like"/>
</dbReference>
<comment type="subcellular location">
    <subcellularLocation>
        <location evidence="3">Cytoplasm</location>
    </subcellularLocation>
</comment>
<keyword evidence="2 3" id="KW-0346">Stress response</keyword>
<name>A0ABM9F7D2_9ENTR</name>
<evidence type="ECO:0000256" key="3">
    <source>
        <dbReference type="HAMAP-Rule" id="MF_01896"/>
    </source>
</evidence>
<dbReference type="Proteomes" id="UP001152651">
    <property type="component" value="Unassembled WGS sequence"/>
</dbReference>
<comment type="similarity">
    <text evidence="3">Belongs to the DNA gyrase inhibitor family.</text>
</comment>
<evidence type="ECO:0000313" key="5">
    <source>
        <dbReference type="EMBL" id="CAH6636712.1"/>
    </source>
</evidence>
<evidence type="ECO:0000313" key="6">
    <source>
        <dbReference type="Proteomes" id="UP001152651"/>
    </source>
</evidence>
<dbReference type="EMBL" id="CALSBS010000005">
    <property type="protein sequence ID" value="CAH6636712.1"/>
    <property type="molecule type" value="Genomic_DNA"/>
</dbReference>
<dbReference type="InterPro" id="IPR010499">
    <property type="entry name" value="AraC_E-bd"/>
</dbReference>
<dbReference type="InterPro" id="IPR011256">
    <property type="entry name" value="Reg_factor_effector_dom_sf"/>
</dbReference>
<keyword evidence="1 3" id="KW-0963">Cytoplasm</keyword>